<name>A0AA39R3Z6_9LECA</name>
<dbReference type="Proteomes" id="UP001166286">
    <property type="component" value="Unassembled WGS sequence"/>
</dbReference>
<gene>
    <name evidence="2" type="ORF">JMJ35_003007</name>
</gene>
<evidence type="ECO:0000259" key="1">
    <source>
        <dbReference type="Pfam" id="PF06985"/>
    </source>
</evidence>
<dbReference type="InterPro" id="IPR052895">
    <property type="entry name" value="HetReg/Transcr_Mod"/>
</dbReference>
<evidence type="ECO:0000313" key="3">
    <source>
        <dbReference type="Proteomes" id="UP001166286"/>
    </source>
</evidence>
<organism evidence="2 3">
    <name type="scientific">Cladonia borealis</name>
    <dbReference type="NCBI Taxonomy" id="184061"/>
    <lineage>
        <taxon>Eukaryota</taxon>
        <taxon>Fungi</taxon>
        <taxon>Dikarya</taxon>
        <taxon>Ascomycota</taxon>
        <taxon>Pezizomycotina</taxon>
        <taxon>Lecanoromycetes</taxon>
        <taxon>OSLEUM clade</taxon>
        <taxon>Lecanoromycetidae</taxon>
        <taxon>Lecanorales</taxon>
        <taxon>Lecanorineae</taxon>
        <taxon>Cladoniaceae</taxon>
        <taxon>Cladonia</taxon>
    </lineage>
</organism>
<reference evidence="2" key="1">
    <citation type="submission" date="2023-03" db="EMBL/GenBank/DDBJ databases">
        <title>Complete genome of Cladonia borealis.</title>
        <authorList>
            <person name="Park H."/>
        </authorList>
    </citation>
    <scope>NUCLEOTIDE SEQUENCE</scope>
    <source>
        <strain evidence="2">ANT050790</strain>
    </source>
</reference>
<feature type="domain" description="Heterokaryon incompatibility" evidence="1">
    <location>
        <begin position="103"/>
        <end position="249"/>
    </location>
</feature>
<protein>
    <recommendedName>
        <fullName evidence="1">Heterokaryon incompatibility domain-containing protein</fullName>
    </recommendedName>
</protein>
<evidence type="ECO:0000313" key="2">
    <source>
        <dbReference type="EMBL" id="KAK0514390.1"/>
    </source>
</evidence>
<dbReference type="EMBL" id="JAFEKC020000005">
    <property type="protein sequence ID" value="KAK0514390.1"/>
    <property type="molecule type" value="Genomic_DNA"/>
</dbReference>
<dbReference type="PANTHER" id="PTHR24148">
    <property type="entry name" value="ANKYRIN REPEAT DOMAIN-CONTAINING PROTEIN 39 HOMOLOG-RELATED"/>
    <property type="match status" value="1"/>
</dbReference>
<dbReference type="Pfam" id="PF06985">
    <property type="entry name" value="HET"/>
    <property type="match status" value="1"/>
</dbReference>
<dbReference type="InterPro" id="IPR010730">
    <property type="entry name" value="HET"/>
</dbReference>
<comment type="caution">
    <text evidence="2">The sequence shown here is derived from an EMBL/GenBank/DDBJ whole genome shotgun (WGS) entry which is preliminary data.</text>
</comment>
<dbReference type="AlphaFoldDB" id="A0AA39R3Z6"/>
<sequence length="603" mass="69165">MACGSDCWLREWLREDGPNSLGEDITNQDAEAHHTDSQPVTQPHEAARLLYKPIHLWQTRLIRLEPGSSGDPLRCELLTADITSTKEFGEGLGVHKYGAMVEYTALSYCWGDKHVFTSPLHCGDVRVGVTENLASALYNLRLPNEPHFLWIDFLSINQCNNAEKGQHVQHMLRIYKKAKSVTVWLGPHSSSTYQAFRFLRKTFDWERCQRELMDSTHSPDCLRQLQVSYHALQELFRRPWFRRTWIRQEVFGARMVNVRCGSFVEPWSKFTGLLNSIIKARGLQTPSDDVVQFRFFDELDAKVANLSFSPDYMRYTIHSINTQCGMWWFRVLLDGALYEVTDPRDRVYAHIGIVRDSSAHRSSCACNSKNEFPIDYNKSLSVVYQDLVKHLINQEEELGSLQICESRLGRNPDLPSWVTDFSRRMPRALIDRGALYANIAKRQDLSQLQKLTLTGRWVGTVDHIWGPDPASLRAGWDEYKGPYPTAQNRFHDFVHFGLDEDFDAFVDSGQYTQASVCPRKKLARGVFNSMQTSMYYARAFVAEGVQRGDLIMYPEGGDITFVVRNSTDQGTGGTGYYTFLGPALYGPWRAEWTELPVEEFVLI</sequence>
<keyword evidence="3" id="KW-1185">Reference proteome</keyword>
<accession>A0AA39R3Z6</accession>
<dbReference type="PANTHER" id="PTHR24148:SF64">
    <property type="entry name" value="HETEROKARYON INCOMPATIBILITY DOMAIN-CONTAINING PROTEIN"/>
    <property type="match status" value="1"/>
</dbReference>
<proteinExistence type="predicted"/>